<proteinExistence type="inferred from homology"/>
<evidence type="ECO:0000313" key="11">
    <source>
        <dbReference type="EMBL" id="PHV64935.1"/>
    </source>
</evidence>
<gene>
    <name evidence="11" type="ORF">CSW57_21990</name>
</gene>
<dbReference type="SUPFAM" id="SSF56425">
    <property type="entry name" value="Succinate dehydrogenase/fumarate reductase flavoprotein, catalytic domain"/>
    <property type="match status" value="1"/>
</dbReference>
<evidence type="ECO:0000256" key="3">
    <source>
        <dbReference type="ARBA" id="ARBA00022827"/>
    </source>
</evidence>
<evidence type="ECO:0000256" key="8">
    <source>
        <dbReference type="ARBA" id="ARBA00066536"/>
    </source>
</evidence>
<evidence type="ECO:0000256" key="6">
    <source>
        <dbReference type="ARBA" id="ARBA00051951"/>
    </source>
</evidence>
<evidence type="ECO:0000313" key="12">
    <source>
        <dbReference type="Proteomes" id="UP000225108"/>
    </source>
</evidence>
<dbReference type="InterPro" id="IPR050315">
    <property type="entry name" value="FAD-oxidoreductase_2"/>
</dbReference>
<dbReference type="NCBIfam" id="NF005882">
    <property type="entry name" value="PRK07843.1"/>
    <property type="match status" value="1"/>
</dbReference>
<comment type="similarity">
    <text evidence="7">Belongs to the FAD-dependent oxidoreductase 2 family. 3-oxosteroid dehydrogenase subfamily.</text>
</comment>
<evidence type="ECO:0000256" key="7">
    <source>
        <dbReference type="ARBA" id="ARBA00061147"/>
    </source>
</evidence>
<dbReference type="Pfam" id="PF00890">
    <property type="entry name" value="FAD_binding_2"/>
    <property type="match status" value="1"/>
</dbReference>
<dbReference type="EC" id="1.3.99.4" evidence="8"/>
<dbReference type="GO" id="GO:0008202">
    <property type="term" value="P:steroid metabolic process"/>
    <property type="evidence" value="ECO:0007669"/>
    <property type="project" value="UniProtKB-KW"/>
</dbReference>
<evidence type="ECO:0000256" key="5">
    <source>
        <dbReference type="ARBA" id="ARBA00023221"/>
    </source>
</evidence>
<dbReference type="PRINTS" id="PR00411">
    <property type="entry name" value="PNDRDTASEI"/>
</dbReference>
<dbReference type="InterPro" id="IPR027477">
    <property type="entry name" value="Succ_DH/fumarate_Rdtase_cat_sf"/>
</dbReference>
<comment type="catalytic activity">
    <reaction evidence="6">
        <text>a 3-oxosteroid + A = a 3-oxo-Delta(1)-steroid + AH2</text>
        <dbReference type="Rhea" id="RHEA:13329"/>
        <dbReference type="ChEBI" id="CHEBI:13193"/>
        <dbReference type="ChEBI" id="CHEBI:17499"/>
        <dbReference type="ChEBI" id="CHEBI:20156"/>
        <dbReference type="ChEBI" id="CHEBI:47788"/>
        <dbReference type="EC" id="1.3.99.4"/>
    </reaction>
</comment>
<feature type="domain" description="FAD-dependent oxidoreductase 2 FAD-binding" evidence="10">
    <location>
        <begin position="5"/>
        <end position="531"/>
    </location>
</feature>
<keyword evidence="2" id="KW-0285">Flavoprotein</keyword>
<protein>
    <recommendedName>
        <fullName evidence="9">3-oxosteroid 1-dehydrogenase</fullName>
        <ecNumber evidence="8">1.3.99.4</ecNumber>
    </recommendedName>
</protein>
<keyword evidence="3" id="KW-0274">FAD</keyword>
<evidence type="ECO:0000256" key="1">
    <source>
        <dbReference type="ARBA" id="ARBA00001974"/>
    </source>
</evidence>
<dbReference type="PANTHER" id="PTHR43400">
    <property type="entry name" value="FUMARATE REDUCTASE"/>
    <property type="match status" value="1"/>
</dbReference>
<dbReference type="PANTHER" id="PTHR43400:SF10">
    <property type="entry name" value="3-OXOSTEROID 1-DEHYDROGENASE"/>
    <property type="match status" value="1"/>
</dbReference>
<dbReference type="GO" id="GO:0047571">
    <property type="term" value="F:3-oxosteroid 1-dehydrogenase activity"/>
    <property type="evidence" value="ECO:0007669"/>
    <property type="project" value="UniProtKB-EC"/>
</dbReference>
<evidence type="ECO:0000256" key="9">
    <source>
        <dbReference type="ARBA" id="ARBA00069709"/>
    </source>
</evidence>
<dbReference type="Gene3D" id="3.50.50.60">
    <property type="entry name" value="FAD/NAD(P)-binding domain"/>
    <property type="match status" value="2"/>
</dbReference>
<keyword evidence="5" id="KW-0753">Steroid metabolism</keyword>
<keyword evidence="4" id="KW-0560">Oxidoreductase</keyword>
<evidence type="ECO:0000259" key="10">
    <source>
        <dbReference type="Pfam" id="PF00890"/>
    </source>
</evidence>
<dbReference type="InterPro" id="IPR036188">
    <property type="entry name" value="FAD/NAD-bd_sf"/>
</dbReference>
<comment type="cofactor">
    <cofactor evidence="1">
        <name>FAD</name>
        <dbReference type="ChEBI" id="CHEBI:57692"/>
    </cofactor>
</comment>
<dbReference type="RefSeq" id="WP_099384777.1">
    <property type="nucleotide sequence ID" value="NZ_PEBD01000011.1"/>
</dbReference>
<dbReference type="Proteomes" id="UP000225108">
    <property type="component" value="Unassembled WGS sequence"/>
</dbReference>
<sequence>MNEFDVVVVGSGAGGMAAAITAAADGLSVVIVEKAQQWGGSTARSGGGVWIPGNDILIQQAPADDLESARKYLRAIVADDADSGRIDAFIDRGGEAMRFLTDHSGLDLEWVRGYCDYHPEQPGGRAAGRSCEPKPFDARVLGADLATLQPFYTRTPMNVVVQQSDYRWLSTGFRHWRGPARMFRVAGRTALARIRRQRLVGLGSALAASLMVGVRQAGIPVMLGTAITELSTNGDVVTGVELSDGTSLAARRGVVLACGGFDHNPALRARHHRAPAGPSLSLGASTNTGDGILAAEKIGAATDLMDDAWWAPSIPLPKGPWFALAERSLPRSVIVNGQGRRFMNESLPYVEATHQMFGGAHGKSSGPAENLPAWLIFDQTYRDRYMFAGKPARAPLPRSWFANGALTTADTVEELATTLGIPPANLIQTMSRFNAAARKGVDDEFGRGISAYDHYYGDVTNKPNPSLGEISKPPFYAAQMVPADLGTKGGIVTDANARALRSNGEPIAGLYAVGNTSAAVMGHTYAGPGATIGPALVFGYLAARHIAGTNLVIQE</sequence>
<comment type="caution">
    <text evidence="11">The sequence shown here is derived from an EMBL/GenBank/DDBJ whole genome shotgun (WGS) entry which is preliminary data.</text>
</comment>
<keyword evidence="5" id="KW-0443">Lipid metabolism</keyword>
<dbReference type="AlphaFoldDB" id="A0A2G3PGJ8"/>
<dbReference type="InterPro" id="IPR003953">
    <property type="entry name" value="FAD-dep_OxRdtase_2_FAD-bd"/>
</dbReference>
<dbReference type="EMBL" id="PEBD01000011">
    <property type="protein sequence ID" value="PHV64935.1"/>
    <property type="molecule type" value="Genomic_DNA"/>
</dbReference>
<evidence type="ECO:0000256" key="2">
    <source>
        <dbReference type="ARBA" id="ARBA00022630"/>
    </source>
</evidence>
<reference evidence="11 12" key="1">
    <citation type="submission" date="2017-10" db="EMBL/GenBank/DDBJ databases">
        <title>The draft genome sequence of Williamsia sp. BULT 1.1 isolated from the semi-arid grassland soils from South Africa.</title>
        <authorList>
            <person name="Kabwe M.H."/>
            <person name="Govender N."/>
            <person name="Mutseka Lunga P."/>
            <person name="Vikram S."/>
            <person name="Makhalanyane T.P."/>
        </authorList>
    </citation>
    <scope>NUCLEOTIDE SEQUENCE [LARGE SCALE GENOMIC DNA]</scope>
    <source>
        <strain evidence="11 12">BULT 1.1</strain>
    </source>
</reference>
<organism evidence="11 12">
    <name type="scientific">Williamsia marianensis</name>
    <dbReference type="NCBI Taxonomy" id="85044"/>
    <lineage>
        <taxon>Bacteria</taxon>
        <taxon>Bacillati</taxon>
        <taxon>Actinomycetota</taxon>
        <taxon>Actinomycetes</taxon>
        <taxon>Mycobacteriales</taxon>
        <taxon>Nocardiaceae</taxon>
        <taxon>Williamsia</taxon>
    </lineage>
</organism>
<evidence type="ECO:0000256" key="4">
    <source>
        <dbReference type="ARBA" id="ARBA00023002"/>
    </source>
</evidence>
<accession>A0A2G3PGJ8</accession>
<dbReference type="FunFam" id="3.50.50.60:FF:000208">
    <property type="entry name" value="3-ketosteroid dehydrogenase"/>
    <property type="match status" value="1"/>
</dbReference>
<name>A0A2G3PGJ8_WILMA</name>
<dbReference type="SUPFAM" id="SSF51905">
    <property type="entry name" value="FAD/NAD(P)-binding domain"/>
    <property type="match status" value="1"/>
</dbReference>